<feature type="compositionally biased region" description="Polar residues" evidence="4">
    <location>
        <begin position="884"/>
        <end position="904"/>
    </location>
</feature>
<dbReference type="GO" id="GO:0008270">
    <property type="term" value="F:zinc ion binding"/>
    <property type="evidence" value="ECO:0007669"/>
    <property type="project" value="InterPro"/>
</dbReference>
<dbReference type="SUPFAM" id="SSF53187">
    <property type="entry name" value="Zn-dependent exopeptidases"/>
    <property type="match status" value="2"/>
</dbReference>
<proteinExistence type="inferred from homology"/>
<keyword evidence="6" id="KW-1185">Reference proteome</keyword>
<name>A0A6P8ZZB8_THRPL</name>
<evidence type="ECO:0000256" key="3">
    <source>
        <dbReference type="PROSITE-ProRule" id="PRU01379"/>
    </source>
</evidence>
<evidence type="ECO:0000313" key="7">
    <source>
        <dbReference type="RefSeq" id="XP_034250788.1"/>
    </source>
</evidence>
<dbReference type="PANTHER" id="PTHR12756:SF12">
    <property type="entry name" value="CYTOSOLIC CARBOXYPEPTIDASE-LIKE PROTEIN 5"/>
    <property type="match status" value="1"/>
</dbReference>
<feature type="region of interest" description="Disordered" evidence="4">
    <location>
        <begin position="1180"/>
        <end position="1219"/>
    </location>
</feature>
<dbReference type="GeneID" id="117651122"/>
<feature type="compositionally biased region" description="Basic and acidic residues" evidence="4">
    <location>
        <begin position="1003"/>
        <end position="1013"/>
    </location>
</feature>
<feature type="region of interest" description="Disordered" evidence="4">
    <location>
        <begin position="534"/>
        <end position="579"/>
    </location>
</feature>
<comment type="cofactor">
    <cofactor evidence="1">
        <name>Zn(2+)</name>
        <dbReference type="ChEBI" id="CHEBI:29105"/>
    </cofactor>
</comment>
<feature type="compositionally biased region" description="Polar residues" evidence="4">
    <location>
        <begin position="940"/>
        <end position="950"/>
    </location>
</feature>
<organism evidence="7">
    <name type="scientific">Thrips palmi</name>
    <name type="common">Melon thrips</name>
    <dbReference type="NCBI Taxonomy" id="161013"/>
    <lineage>
        <taxon>Eukaryota</taxon>
        <taxon>Metazoa</taxon>
        <taxon>Ecdysozoa</taxon>
        <taxon>Arthropoda</taxon>
        <taxon>Hexapoda</taxon>
        <taxon>Insecta</taxon>
        <taxon>Pterygota</taxon>
        <taxon>Neoptera</taxon>
        <taxon>Paraneoptera</taxon>
        <taxon>Thysanoptera</taxon>
        <taxon>Terebrantia</taxon>
        <taxon>Thripoidea</taxon>
        <taxon>Thripidae</taxon>
        <taxon>Thrips</taxon>
    </lineage>
</organism>
<evidence type="ECO:0000256" key="2">
    <source>
        <dbReference type="ARBA" id="ARBA00005988"/>
    </source>
</evidence>
<feature type="region of interest" description="Disordered" evidence="4">
    <location>
        <begin position="794"/>
        <end position="816"/>
    </location>
</feature>
<comment type="similarity">
    <text evidence="2 3">Belongs to the peptidase M14 family.</text>
</comment>
<sequence length="1238" mass="137343">MVEVECGGFVFTSNFESGNMARVEQVPLPPKPPLLPGQNSTSSDTPDYEFNIWTNPDCAGTEFENSNRSWFYFGIRGGTPFALVKLNLINLNRQVKMYSQGMAPVFRILPGRGLWDRIREKPTYTIEDNVFTLSFRYRTLENVRATTYFAFTFPYSYQDLMSSLRGFDKRFKNCIPPEKYFPGQGLACNPDDIYYHREVSTYSLDGRRLDLLTITSHHGITPYQEPRLKNLFPDLETPRPYIFVGKKVVFVSARVHPGEVPSSYVLNGLLESLLNRDDLTSILLRRMYVFKIIPMLNPDGVARGHFRTDTRGVNLNRVYLNPSLVHHPTIYAARAIIRYAHFGQEVHDDVIAQNEVNEQTHGVPTHIVLPEPSPMIDDQDLICQDIQPNIITECRSSDNLENFAQPPECPISICDPLVSQTIDQADSTDKDINMQCEMAPHTNEGLLNFNDSNSLQGNDEPIEMEVDKDKSVKLKQENTDNLKETYCAGFPSAILGCGPTEGPFGTESETCPATENRESMLNGSETPVVRKGHTVSCNENMGPEETKRRKDTKRKPLSSDTKSMRMFARPASRNEDDTKNEDCQFSCNSGNNVGSCLNSTKPSLDPTKSGLFLYMDMHGHASKKGIFMYGNHFDDIEQLVECMLLPKLMSINSQNFHFTACNFTERNMYLRDRRDGTSREGCGRVSVMKLTGLVRSYTLECNYNTGRMVNLLPPCVRDTGRLSVNPAYAVPPKYTPLVFEEVGRALGVSILDLTSSNPCSRIPNSEHRSVNGIRDWLRVNCLSDSQLWTRMLHRPTRPQVSQSSSSLSVPSSSGQRPIHLTKSVLLARISTELKSLGEEYARKEQLRLQKTASCSQLENLEGIIVPPPKENIGPRSRRGADATSLPTKASSSGVLQQRAKTLSVANLPGSSRKKPKSSASGSGGPLRPVPKSKFRRSKTQESPLQTSSGSGDSGFTEEGNAENEAKTPPNLELCATPKRLKVSGKGPSLRLRRKQAAWTVKPTEAEDKSEVHTDPSQLLWAASRNQPPPVVAKKATVTGKMEKTSRIEIAKLRPGVFTKVKAVKKLSQPDSASVGETSQMKVDEPHTLAKLVDRLPGTKGVKLISTENLKPNPGATVSKDWNQCKNSTRNLLVKAGKVDIALPGPSAGEQSGLQGNHFASAGSSFRMEQKLKSSVLRSLEKGTKTKSRLLGPVRRRSSDGKKSRKNLDRKPSCSENSINTTSGCTLRNDVASDSNCAN</sequence>
<dbReference type="Gene3D" id="2.60.40.3120">
    <property type="match status" value="1"/>
</dbReference>
<dbReference type="InterPro" id="IPR000834">
    <property type="entry name" value="Peptidase_M14"/>
</dbReference>
<dbReference type="InParanoid" id="A0A6P8ZZB8"/>
<dbReference type="PROSITE" id="PS52035">
    <property type="entry name" value="PEPTIDASE_M14"/>
    <property type="match status" value="1"/>
</dbReference>
<reference evidence="7" key="1">
    <citation type="submission" date="2025-08" db="UniProtKB">
        <authorList>
            <consortium name="RefSeq"/>
        </authorList>
    </citation>
    <scope>IDENTIFICATION</scope>
    <source>
        <tissue evidence="7">Total insect</tissue>
    </source>
</reference>
<gene>
    <name evidence="7" type="primary">LOC117651122</name>
</gene>
<evidence type="ECO:0000313" key="6">
    <source>
        <dbReference type="Proteomes" id="UP000515158"/>
    </source>
</evidence>
<dbReference type="GO" id="GO:0004181">
    <property type="term" value="F:metallocarboxypeptidase activity"/>
    <property type="evidence" value="ECO:0007669"/>
    <property type="project" value="InterPro"/>
</dbReference>
<dbReference type="PANTHER" id="PTHR12756">
    <property type="entry name" value="CYTOSOLIC CARBOXYPEPTIDASE"/>
    <property type="match status" value="1"/>
</dbReference>
<dbReference type="AlphaFoldDB" id="A0A6P8ZZB8"/>
<protein>
    <submittedName>
        <fullName evidence="7">Cytosolic carboxypeptidase-like protein 5</fullName>
    </submittedName>
</protein>
<feature type="active site" description="Proton donor/acceptor" evidence="3">
    <location>
        <position position="700"/>
    </location>
</feature>
<dbReference type="Pfam" id="PF00246">
    <property type="entry name" value="Peptidase_M14"/>
    <property type="match status" value="1"/>
</dbReference>
<feature type="domain" description="Peptidase M14" evidence="5">
    <location>
        <begin position="153"/>
        <end position="754"/>
    </location>
</feature>
<feature type="compositionally biased region" description="Basic and acidic residues" evidence="4">
    <location>
        <begin position="1196"/>
        <end position="1212"/>
    </location>
</feature>
<dbReference type="GO" id="GO:0006508">
    <property type="term" value="P:proteolysis"/>
    <property type="evidence" value="ECO:0007669"/>
    <property type="project" value="InterPro"/>
</dbReference>
<feature type="compositionally biased region" description="Low complexity" evidence="4">
    <location>
        <begin position="798"/>
        <end position="813"/>
    </location>
</feature>
<dbReference type="Proteomes" id="UP000515158">
    <property type="component" value="Unplaced"/>
</dbReference>
<dbReference type="OrthoDB" id="10253041at2759"/>
<dbReference type="KEGG" id="tpal:117651122"/>
<dbReference type="Gene3D" id="3.40.630.10">
    <property type="entry name" value="Zn peptidases"/>
    <property type="match status" value="2"/>
</dbReference>
<dbReference type="RefSeq" id="XP_034250788.1">
    <property type="nucleotide sequence ID" value="XM_034394897.1"/>
</dbReference>
<evidence type="ECO:0000256" key="4">
    <source>
        <dbReference type="SAM" id="MobiDB-lite"/>
    </source>
</evidence>
<evidence type="ECO:0000259" key="5">
    <source>
        <dbReference type="PROSITE" id="PS52035"/>
    </source>
</evidence>
<dbReference type="FunCoup" id="A0A6P8ZZB8">
    <property type="interactions" value="60"/>
</dbReference>
<dbReference type="InterPro" id="IPR050821">
    <property type="entry name" value="Cytosolic_carboxypeptidase"/>
</dbReference>
<feature type="region of interest" description="Disordered" evidence="4">
    <location>
        <begin position="861"/>
        <end position="1013"/>
    </location>
</feature>
<evidence type="ECO:0000256" key="1">
    <source>
        <dbReference type="ARBA" id="ARBA00001947"/>
    </source>
</evidence>
<accession>A0A6P8ZZB8</accession>